<dbReference type="Gene3D" id="3.30.70.100">
    <property type="match status" value="1"/>
</dbReference>
<name>A0A2G9G9P8_9LAMI</name>
<dbReference type="STRING" id="429701.A0A2G9G9P8"/>
<dbReference type="OrthoDB" id="692882at2759"/>
<evidence type="ECO:0000313" key="3">
    <source>
        <dbReference type="EMBL" id="PIN01925.1"/>
    </source>
</evidence>
<dbReference type="PANTHER" id="PTHR46371">
    <property type="entry name" value="OS04G0464100 PROTEIN"/>
    <property type="match status" value="1"/>
</dbReference>
<dbReference type="InterPro" id="IPR044296">
    <property type="entry name" value="HIPP46"/>
</dbReference>
<dbReference type="GO" id="GO:0009626">
    <property type="term" value="P:plant-type hypersensitive response"/>
    <property type="evidence" value="ECO:0007669"/>
    <property type="project" value="UniProtKB-KW"/>
</dbReference>
<dbReference type="Proteomes" id="UP000231279">
    <property type="component" value="Unassembled WGS sequence"/>
</dbReference>
<evidence type="ECO:0000259" key="2">
    <source>
        <dbReference type="PROSITE" id="PS50846"/>
    </source>
</evidence>
<keyword evidence="4" id="KW-1185">Reference proteome</keyword>
<gene>
    <name evidence="3" type="ORF">CDL12_25564</name>
</gene>
<accession>A0A2G9G9P8</accession>
<reference evidence="4" key="1">
    <citation type="journal article" date="2018" name="Gigascience">
        <title>Genome assembly of the Pink Ipe (Handroanthus impetiginosus, Bignoniaceae), a highly valued, ecologically keystone Neotropical timber forest tree.</title>
        <authorList>
            <person name="Silva-Junior O.B."/>
            <person name="Grattapaglia D."/>
            <person name="Novaes E."/>
            <person name="Collevatti R.G."/>
        </authorList>
    </citation>
    <scope>NUCLEOTIDE SEQUENCE [LARGE SCALE GENOMIC DNA]</scope>
    <source>
        <strain evidence="4">cv. UFG-1</strain>
    </source>
</reference>
<dbReference type="EMBL" id="NKXS01006161">
    <property type="protein sequence ID" value="PIN01925.1"/>
    <property type="molecule type" value="Genomic_DNA"/>
</dbReference>
<dbReference type="GO" id="GO:0046872">
    <property type="term" value="F:metal ion binding"/>
    <property type="evidence" value="ECO:0007669"/>
    <property type="project" value="InterPro"/>
</dbReference>
<evidence type="ECO:0000313" key="4">
    <source>
        <dbReference type="Proteomes" id="UP000231279"/>
    </source>
</evidence>
<proteinExistence type="predicted"/>
<sequence>MIETPLKSYSYHLNPSLLPLISIFHSQEMKQKIVIRMSINHDKCRSKALKIAVGVSGVESAGLTGDEKNQVEVVGDGIDSVDLTRQLRKKVAYAELVSVREAKKEESEDKTETAAEQPVVGFVEPPFYWHEVRDPYHGYGPSCNIL</sequence>
<dbReference type="GO" id="GO:0016020">
    <property type="term" value="C:membrane"/>
    <property type="evidence" value="ECO:0007669"/>
    <property type="project" value="UniProtKB-SubCell"/>
</dbReference>
<feature type="domain" description="HMA" evidence="2">
    <location>
        <begin position="30"/>
        <end position="99"/>
    </location>
</feature>
<dbReference type="PROSITE" id="PS50846">
    <property type="entry name" value="HMA_2"/>
    <property type="match status" value="1"/>
</dbReference>
<comment type="caution">
    <text evidence="3">The sequence shown here is derived from an EMBL/GenBank/DDBJ whole genome shotgun (WGS) entry which is preliminary data.</text>
</comment>
<organism evidence="3 4">
    <name type="scientific">Handroanthus impetiginosus</name>
    <dbReference type="NCBI Taxonomy" id="429701"/>
    <lineage>
        <taxon>Eukaryota</taxon>
        <taxon>Viridiplantae</taxon>
        <taxon>Streptophyta</taxon>
        <taxon>Embryophyta</taxon>
        <taxon>Tracheophyta</taxon>
        <taxon>Spermatophyta</taxon>
        <taxon>Magnoliopsida</taxon>
        <taxon>eudicotyledons</taxon>
        <taxon>Gunneridae</taxon>
        <taxon>Pentapetalae</taxon>
        <taxon>asterids</taxon>
        <taxon>lamiids</taxon>
        <taxon>Lamiales</taxon>
        <taxon>Bignoniaceae</taxon>
        <taxon>Crescentiina</taxon>
        <taxon>Tabebuia alliance</taxon>
        <taxon>Handroanthus</taxon>
    </lineage>
</organism>
<protein>
    <submittedName>
        <fullName evidence="3">Copper chaperone</fullName>
    </submittedName>
</protein>
<comment type="subcellular location">
    <subcellularLocation>
        <location evidence="1">Membrane</location>
        <topology evidence="1">Peripheral membrane protein</topology>
    </subcellularLocation>
</comment>
<evidence type="ECO:0000256" key="1">
    <source>
        <dbReference type="ARBA" id="ARBA00004170"/>
    </source>
</evidence>
<dbReference type="AlphaFoldDB" id="A0A2G9G9P8"/>
<dbReference type="InterPro" id="IPR006121">
    <property type="entry name" value="HMA_dom"/>
</dbReference>